<reference evidence="3 4" key="1">
    <citation type="submission" date="2013-02" db="EMBL/GenBank/DDBJ databases">
        <title>Genome sequence of Clostridium saccharoperbutylacetonicum N1-4(HMT).</title>
        <authorList>
            <person name="Poehlein A."/>
            <person name="Daniel R."/>
        </authorList>
    </citation>
    <scope>NUCLEOTIDE SEQUENCE [LARGE SCALE GENOMIC DNA]</scope>
    <source>
        <strain evidence="4">N1-4(HMT)</strain>
    </source>
</reference>
<keyword evidence="1" id="KW-0472">Membrane</keyword>
<organism evidence="3 4">
    <name type="scientific">Clostridium saccharoperbutylacetonicum N1-4(HMT)</name>
    <dbReference type="NCBI Taxonomy" id="931276"/>
    <lineage>
        <taxon>Bacteria</taxon>
        <taxon>Bacillati</taxon>
        <taxon>Bacillota</taxon>
        <taxon>Clostridia</taxon>
        <taxon>Eubacteriales</taxon>
        <taxon>Clostridiaceae</taxon>
        <taxon>Clostridium</taxon>
    </lineage>
</organism>
<dbReference type="eggNOG" id="COG3462">
    <property type="taxonomic scope" value="Bacteria"/>
</dbReference>
<evidence type="ECO:0000313" key="3">
    <source>
        <dbReference type="EMBL" id="AGF55490.1"/>
    </source>
</evidence>
<dbReference type="Proteomes" id="UP000011728">
    <property type="component" value="Chromosome"/>
</dbReference>
<evidence type="ECO:0000259" key="2">
    <source>
        <dbReference type="Pfam" id="PF09851"/>
    </source>
</evidence>
<dbReference type="OrthoDB" id="5461404at2"/>
<dbReference type="KEGG" id="csr:Cspa_c17200"/>
<keyword evidence="1" id="KW-0812">Transmembrane</keyword>
<dbReference type="PATRIC" id="fig|931276.5.peg.1695"/>
<sequence length="86" mass="9749">MFCSNFGGRGGFGPGNAMGYEGMFLGMGFRLLIFILVIFIGIKLYKEFINKSNSALKILNEKYAGGEISEEEYIKRRNILLDRKIK</sequence>
<protein>
    <recommendedName>
        <fullName evidence="2">SHOCT domain-containing protein</fullName>
    </recommendedName>
</protein>
<name>M1LRD1_9CLOT</name>
<dbReference type="EMBL" id="CP004121">
    <property type="protein sequence ID" value="AGF55490.1"/>
    <property type="molecule type" value="Genomic_DNA"/>
</dbReference>
<evidence type="ECO:0000256" key="1">
    <source>
        <dbReference type="SAM" id="Phobius"/>
    </source>
</evidence>
<dbReference type="InterPro" id="IPR018649">
    <property type="entry name" value="SHOCT"/>
</dbReference>
<feature type="domain" description="SHOCT" evidence="2">
    <location>
        <begin position="55"/>
        <end position="81"/>
    </location>
</feature>
<dbReference type="STRING" id="36745.CLSAP_16700"/>
<dbReference type="HOGENOM" id="CLU_159099_2_3_9"/>
<accession>M1LRD1</accession>
<proteinExistence type="predicted"/>
<dbReference type="Pfam" id="PF09851">
    <property type="entry name" value="SHOCT"/>
    <property type="match status" value="1"/>
</dbReference>
<feature type="transmembrane region" description="Helical" evidence="1">
    <location>
        <begin position="22"/>
        <end position="42"/>
    </location>
</feature>
<gene>
    <name evidence="3" type="ORF">Cspa_c17200</name>
</gene>
<keyword evidence="4" id="KW-1185">Reference proteome</keyword>
<dbReference type="AlphaFoldDB" id="M1LRD1"/>
<dbReference type="RefSeq" id="WP_015391811.1">
    <property type="nucleotide sequence ID" value="NC_020291.1"/>
</dbReference>
<evidence type="ECO:0000313" key="4">
    <source>
        <dbReference type="Proteomes" id="UP000011728"/>
    </source>
</evidence>
<keyword evidence="1" id="KW-1133">Transmembrane helix</keyword>